<name>A0A1Y3PCV0_9BACI</name>
<dbReference type="InterPro" id="IPR033641">
    <property type="entry name" value="Cas1_I-E"/>
</dbReference>
<feature type="binding site" evidence="8">
    <location>
        <position position="215"/>
    </location>
    <ligand>
        <name>Mn(2+)</name>
        <dbReference type="ChEBI" id="CHEBI:29035"/>
    </ligand>
</feature>
<dbReference type="CDD" id="cd09719">
    <property type="entry name" value="Cas1_I-E"/>
    <property type="match status" value="1"/>
</dbReference>
<dbReference type="HAMAP" id="MF_01470">
    <property type="entry name" value="Cas1"/>
    <property type="match status" value="1"/>
</dbReference>
<evidence type="ECO:0000256" key="1">
    <source>
        <dbReference type="ARBA" id="ARBA00022722"/>
    </source>
</evidence>
<dbReference type="Proteomes" id="UP000196475">
    <property type="component" value="Unassembled WGS sequence"/>
</dbReference>
<evidence type="ECO:0000256" key="6">
    <source>
        <dbReference type="ARBA" id="ARBA00023118"/>
    </source>
</evidence>
<dbReference type="GO" id="GO:0004520">
    <property type="term" value="F:DNA endonuclease activity"/>
    <property type="evidence" value="ECO:0007669"/>
    <property type="project" value="InterPro"/>
</dbReference>
<evidence type="ECO:0000256" key="7">
    <source>
        <dbReference type="ARBA" id="ARBA00023125"/>
    </source>
</evidence>
<dbReference type="GO" id="GO:0043571">
    <property type="term" value="P:maintenance of CRISPR repeat elements"/>
    <property type="evidence" value="ECO:0007669"/>
    <property type="project" value="UniProtKB-UniRule"/>
</dbReference>
<dbReference type="GO" id="GO:0046872">
    <property type="term" value="F:metal ion binding"/>
    <property type="evidence" value="ECO:0007669"/>
    <property type="project" value="UniProtKB-UniRule"/>
</dbReference>
<comment type="function">
    <text evidence="8">CRISPR (clustered regularly interspaced short palindromic repeat), is an adaptive immune system that provides protection against mobile genetic elements (viruses, transposable elements and conjugative plasmids). CRISPR clusters contain spacers, sequences complementary to antecedent mobile elements, and target invading nucleic acids. CRISPR clusters are transcribed and processed into CRISPR RNA (crRNA). Acts as a dsDNA endonuclease. Involved in the integration of spacer DNA into the CRISPR cassette.</text>
</comment>
<dbReference type="Gene3D" id="1.20.120.920">
    <property type="entry name" value="CRISPR-associated endonuclease Cas1, C-terminal domain"/>
    <property type="match status" value="1"/>
</dbReference>
<comment type="subunit">
    <text evidence="8">Homodimer, forms a heterotetramer with a Cas2 homodimer.</text>
</comment>
<evidence type="ECO:0000256" key="5">
    <source>
        <dbReference type="ARBA" id="ARBA00022842"/>
    </source>
</evidence>
<dbReference type="Pfam" id="PF01867">
    <property type="entry name" value="Cas_Cas1"/>
    <property type="match status" value="2"/>
</dbReference>
<evidence type="ECO:0000256" key="3">
    <source>
        <dbReference type="ARBA" id="ARBA00022759"/>
    </source>
</evidence>
<dbReference type="InterPro" id="IPR042206">
    <property type="entry name" value="CRISPR-assoc_Cas1_C"/>
</dbReference>
<keyword evidence="2 8" id="KW-0479">Metal-binding</keyword>
<feature type="binding site" evidence="8">
    <location>
        <position position="228"/>
    </location>
    <ligand>
        <name>Mn(2+)</name>
        <dbReference type="ChEBI" id="CHEBI:29035"/>
    </ligand>
</feature>
<comment type="cofactor">
    <cofactor evidence="8">
        <name>Mg(2+)</name>
        <dbReference type="ChEBI" id="CHEBI:18420"/>
    </cofactor>
    <cofactor evidence="8">
        <name>Mn(2+)</name>
        <dbReference type="ChEBI" id="CHEBI:29035"/>
    </cofactor>
</comment>
<sequence length="335" mass="37305">MTPKSFGKSKPDLQSLPTISDRLSFLYLERCVINRQDGAITVTDVRGTVHVPAASLSVLMLGPGTKITHRAMELIADTGVTVIWVGERGVRYYAHGRPLTRSSHLLIKQAELVSNPRTRLAVARQMYQLRFPDEDVSHLTMQQLRGREGARIRAVYRKASKATGVPWHGREYDPEDFHGSDAVNMALSAAHSCLYGIVHSVIVALGCSPGLGFIHTGHDRSFVFDIADLYKAQLTIPIAFQVASEQPGDIGGETRRRVRDAIADGKILERMVKDIRILLLGKEFSDQDPVDADIVHLWDERFGLVPNAVSYGKRIDEYDTDEEELEEGYGVLLEE</sequence>
<dbReference type="EC" id="3.1.-.-" evidence="8"/>
<dbReference type="InterPro" id="IPR002729">
    <property type="entry name" value="CRISPR-assoc_Cas1"/>
</dbReference>
<dbReference type="GO" id="GO:0016787">
    <property type="term" value="F:hydrolase activity"/>
    <property type="evidence" value="ECO:0007669"/>
    <property type="project" value="UniProtKB-KW"/>
</dbReference>
<evidence type="ECO:0000256" key="4">
    <source>
        <dbReference type="ARBA" id="ARBA00022801"/>
    </source>
</evidence>
<reference evidence="10" key="1">
    <citation type="submission" date="2016-06" db="EMBL/GenBank/DDBJ databases">
        <authorList>
            <person name="Nascimento L."/>
            <person name="Pereira R.V."/>
            <person name="Martins L.F."/>
            <person name="Quaggio R.B."/>
            <person name="Silva A.M."/>
            <person name="Setubal J.C."/>
        </authorList>
    </citation>
    <scope>NUCLEOTIDE SEQUENCE [LARGE SCALE GENOMIC DNA]</scope>
</reference>
<keyword evidence="4 8" id="KW-0378">Hydrolase</keyword>
<accession>A0A1Y3PCV0</accession>
<gene>
    <name evidence="8" type="primary">cas1</name>
    <name evidence="9" type="ORF">BAA01_15380</name>
</gene>
<comment type="caution">
    <text evidence="9">The sequence shown here is derived from an EMBL/GenBank/DDBJ whole genome shotgun (WGS) entry which is preliminary data.</text>
</comment>
<dbReference type="GO" id="GO:0051607">
    <property type="term" value="P:defense response to virus"/>
    <property type="evidence" value="ECO:0007669"/>
    <property type="project" value="UniProtKB-UniRule"/>
</dbReference>
<keyword evidence="7 8" id="KW-0238">DNA-binding</keyword>
<keyword evidence="1 8" id="KW-0540">Nuclease</keyword>
<organism evidence="9 10">
    <name type="scientific">Bacillus thermozeamaize</name>
    <dbReference type="NCBI Taxonomy" id="230954"/>
    <lineage>
        <taxon>Bacteria</taxon>
        <taxon>Bacillati</taxon>
        <taxon>Bacillota</taxon>
        <taxon>Bacilli</taxon>
        <taxon>Bacillales</taxon>
        <taxon>Bacillaceae</taxon>
        <taxon>Bacillus</taxon>
    </lineage>
</organism>
<evidence type="ECO:0000256" key="2">
    <source>
        <dbReference type="ARBA" id="ARBA00022723"/>
    </source>
</evidence>
<dbReference type="AlphaFoldDB" id="A0A1Y3PCV0"/>
<dbReference type="PANTHER" id="PTHR34353">
    <property type="entry name" value="CRISPR-ASSOCIATED ENDONUCLEASE CAS1 1"/>
    <property type="match status" value="1"/>
</dbReference>
<evidence type="ECO:0000256" key="8">
    <source>
        <dbReference type="HAMAP-Rule" id="MF_01470"/>
    </source>
</evidence>
<evidence type="ECO:0000313" key="9">
    <source>
        <dbReference type="EMBL" id="OUM85152.1"/>
    </source>
</evidence>
<dbReference type="InterPro" id="IPR019851">
    <property type="entry name" value="CRISPR-assoc_Cas1_ECOLI"/>
</dbReference>
<dbReference type="Gene3D" id="3.100.10.20">
    <property type="entry name" value="CRISPR-associated endonuclease Cas1, N-terminal domain"/>
    <property type="match status" value="1"/>
</dbReference>
<evidence type="ECO:0000313" key="10">
    <source>
        <dbReference type="Proteomes" id="UP000196475"/>
    </source>
</evidence>
<keyword evidence="6 8" id="KW-0051">Antiviral defense</keyword>
<feature type="binding site" evidence="8">
    <location>
        <position position="148"/>
    </location>
    <ligand>
        <name>Mn(2+)</name>
        <dbReference type="ChEBI" id="CHEBI:29035"/>
    </ligand>
</feature>
<proteinExistence type="inferred from homology"/>
<dbReference type="PANTHER" id="PTHR34353:SF3">
    <property type="entry name" value="CRISPR-ASSOCIATED ENDONUCLEASE CAS1"/>
    <property type="match status" value="1"/>
</dbReference>
<comment type="similarity">
    <text evidence="8">Belongs to the CRISPR-associated endonuclease Cas1 family.</text>
</comment>
<keyword evidence="8" id="KW-0464">Manganese</keyword>
<dbReference type="InterPro" id="IPR042211">
    <property type="entry name" value="CRISPR-assoc_Cas1_N"/>
</dbReference>
<dbReference type="GO" id="GO:0003677">
    <property type="term" value="F:DNA binding"/>
    <property type="evidence" value="ECO:0007669"/>
    <property type="project" value="UniProtKB-KW"/>
</dbReference>
<dbReference type="NCBIfam" id="TIGR00287">
    <property type="entry name" value="cas1"/>
    <property type="match status" value="1"/>
</dbReference>
<keyword evidence="3 8" id="KW-0255">Endonuclease</keyword>
<protein>
    <recommendedName>
        <fullName evidence="8">CRISPR-associated endonuclease Cas1</fullName>
        <ecNumber evidence="8">3.1.-.-</ecNumber>
    </recommendedName>
</protein>
<dbReference type="NCBIfam" id="TIGR03638">
    <property type="entry name" value="cas1_ECOLI"/>
    <property type="match status" value="1"/>
</dbReference>
<keyword evidence="5 8" id="KW-0460">Magnesium</keyword>
<dbReference type="EMBL" id="LZRT01000111">
    <property type="protein sequence ID" value="OUM85152.1"/>
    <property type="molecule type" value="Genomic_DNA"/>
</dbReference>
<dbReference type="InterPro" id="IPR050646">
    <property type="entry name" value="Cas1"/>
</dbReference>